<reference evidence="2" key="1">
    <citation type="submission" date="2021-06" db="EMBL/GenBank/DDBJ databases">
        <authorList>
            <person name="Huq M.A."/>
        </authorList>
    </citation>
    <scope>NUCLEOTIDE SEQUENCE</scope>
    <source>
        <strain evidence="2">MAH-26</strain>
    </source>
</reference>
<evidence type="ECO:0000313" key="3">
    <source>
        <dbReference type="Proteomes" id="UP000812270"/>
    </source>
</evidence>
<dbReference type="AlphaFoldDB" id="A0A9E2S9E4"/>
<name>A0A9E2S9E4_9BACT</name>
<protein>
    <recommendedName>
        <fullName evidence="4">DUF4369 domain-containing protein</fullName>
    </recommendedName>
</protein>
<feature type="signal peptide" evidence="1">
    <location>
        <begin position="1"/>
        <end position="21"/>
    </location>
</feature>
<dbReference type="Proteomes" id="UP000812270">
    <property type="component" value="Unassembled WGS sequence"/>
</dbReference>
<keyword evidence="3" id="KW-1185">Reference proteome</keyword>
<accession>A0A9E2S9E4</accession>
<keyword evidence="1" id="KW-0732">Signal</keyword>
<evidence type="ECO:0008006" key="4">
    <source>
        <dbReference type="Google" id="ProtNLM"/>
    </source>
</evidence>
<organism evidence="2 3">
    <name type="scientific">Pinibacter aurantiacus</name>
    <dbReference type="NCBI Taxonomy" id="2851599"/>
    <lineage>
        <taxon>Bacteria</taxon>
        <taxon>Pseudomonadati</taxon>
        <taxon>Bacteroidota</taxon>
        <taxon>Chitinophagia</taxon>
        <taxon>Chitinophagales</taxon>
        <taxon>Chitinophagaceae</taxon>
        <taxon>Pinibacter</taxon>
    </lineage>
</organism>
<evidence type="ECO:0000256" key="1">
    <source>
        <dbReference type="SAM" id="SignalP"/>
    </source>
</evidence>
<gene>
    <name evidence="2" type="ORF">KTO63_12635</name>
</gene>
<sequence>MKKFLVLFVLTFLFFTPQSNAQPSTKDTAYIYGRMIGDDTLVGYFYFTHKITKNSAEFIYKKNLDKDKGKTLNSRYYNCFEADSLYMENFQVFQFEENHLYSLIPLIINGSIQLFHAKINNRDLYAFKKDGYKAEFTKQSFKKQIAYLLEDDADLLGRVKRGEFGYKDIEQIILLYNESHPMTPVED</sequence>
<proteinExistence type="predicted"/>
<dbReference type="EMBL" id="JAHSPG010000008">
    <property type="protein sequence ID" value="MBV4358002.1"/>
    <property type="molecule type" value="Genomic_DNA"/>
</dbReference>
<dbReference type="RefSeq" id="WP_217791653.1">
    <property type="nucleotide sequence ID" value="NZ_JAHSPG010000008.1"/>
</dbReference>
<feature type="chain" id="PRO_5039260564" description="DUF4369 domain-containing protein" evidence="1">
    <location>
        <begin position="22"/>
        <end position="187"/>
    </location>
</feature>
<comment type="caution">
    <text evidence="2">The sequence shown here is derived from an EMBL/GenBank/DDBJ whole genome shotgun (WGS) entry which is preliminary data.</text>
</comment>
<evidence type="ECO:0000313" key="2">
    <source>
        <dbReference type="EMBL" id="MBV4358002.1"/>
    </source>
</evidence>